<dbReference type="GO" id="GO:0005615">
    <property type="term" value="C:extracellular space"/>
    <property type="evidence" value="ECO:0007669"/>
    <property type="project" value="InterPro"/>
</dbReference>
<proteinExistence type="predicted"/>
<dbReference type="PRINTS" id="PR00313">
    <property type="entry name" value="CABNDNGRPT"/>
</dbReference>
<dbReference type="EMBL" id="JAALFE010000002">
    <property type="protein sequence ID" value="NGQ89925.1"/>
    <property type="molecule type" value="Genomic_DNA"/>
</dbReference>
<organism evidence="6 7">
    <name type="scientific">Paragemmobacter kunshanensis</name>
    <dbReference type="NCBI Taxonomy" id="2583234"/>
    <lineage>
        <taxon>Bacteria</taxon>
        <taxon>Pseudomonadati</taxon>
        <taxon>Pseudomonadota</taxon>
        <taxon>Alphaproteobacteria</taxon>
        <taxon>Rhodobacterales</taxon>
        <taxon>Paracoccaceae</taxon>
        <taxon>Paragemmobacter</taxon>
    </lineage>
</organism>
<dbReference type="PROSITE" id="PS00330">
    <property type="entry name" value="HEMOLYSIN_CALCIUM"/>
    <property type="match status" value="3"/>
</dbReference>
<evidence type="ECO:0000256" key="2">
    <source>
        <dbReference type="ARBA" id="ARBA00004613"/>
    </source>
</evidence>
<gene>
    <name evidence="6" type="ORF">G5V65_03380</name>
</gene>
<evidence type="ECO:0000256" key="1">
    <source>
        <dbReference type="ARBA" id="ARBA00001913"/>
    </source>
</evidence>
<dbReference type="PANTHER" id="PTHR38340:SF1">
    <property type="entry name" value="S-LAYER PROTEIN"/>
    <property type="match status" value="1"/>
</dbReference>
<dbReference type="PANTHER" id="PTHR38340">
    <property type="entry name" value="S-LAYER PROTEIN"/>
    <property type="match status" value="1"/>
</dbReference>
<name>A0A6M1U1J2_9RHOB</name>
<dbReference type="Pfam" id="PF00353">
    <property type="entry name" value="HemolysinCabind"/>
    <property type="match status" value="4"/>
</dbReference>
<keyword evidence="7" id="KW-1185">Reference proteome</keyword>
<dbReference type="Gene3D" id="2.150.10.10">
    <property type="entry name" value="Serralysin-like metalloprotease, C-terminal"/>
    <property type="match status" value="4"/>
</dbReference>
<sequence>MAVVTYTNAANSDLYYLPDLFEFDFSDPNLEVDPVVSETQVSLSVMRDPGLVTITVTGTGFTFYEDPVEGGGPPLTGIVESLTLEVNGQVWMTMTGLTVELTDLDHFVFGWMRNGFYRPGDGFDLFSLLLAGNDTINGSDNGDDLIGGRNTGNDLINAGGGSDYIKADAGNDTIFGGDGRDTYSLTETFWDGTAYRGAIVNLGTGVVTDSWGGTDTISSIERVQGSRMADRFTGSAEDEQFMGLRGNDTINGGGGDDWVRYDRDHEWGGMLAVNVNLATGLATDGWGNTDRLSNIEGVIGTAGNDVLIGNAADNTFAGGEGVDDIRGGAGRDAVDFWQDNVESGAVVNLARTSGQVRNDGFGNIETLSSIEDLWGTWRADSFTGNAANNSFYGDQGADTLSGGAGDDTLNGGAGRDRLVGGADADVFVFDSWDGSNPFGDTITDFVSGVDRLAFATGDFAGMDGTLRFQNGTSAGGSGQSWFFFNDATDRLFWDADGTGGAAAVWVATLTGVTSLTAADFDLF</sequence>
<evidence type="ECO:0000256" key="4">
    <source>
        <dbReference type="ARBA" id="ARBA00022737"/>
    </source>
</evidence>
<reference evidence="6 7" key="1">
    <citation type="submission" date="2020-02" db="EMBL/GenBank/DDBJ databases">
        <title>Rhodobacter translucens sp. nov., a novel bacterium isolated from activated sludge.</title>
        <authorList>
            <person name="Liu J."/>
        </authorList>
    </citation>
    <scope>NUCLEOTIDE SEQUENCE [LARGE SCALE GENOMIC DNA]</scope>
    <source>
        <strain evidence="6 7">HX-7-19</strain>
    </source>
</reference>
<evidence type="ECO:0000256" key="3">
    <source>
        <dbReference type="ARBA" id="ARBA00022525"/>
    </source>
</evidence>
<keyword evidence="4" id="KW-0677">Repeat</keyword>
<dbReference type="InterPro" id="IPR013858">
    <property type="entry name" value="Peptidase_M10B_C"/>
</dbReference>
<dbReference type="InterPro" id="IPR018511">
    <property type="entry name" value="Hemolysin-typ_Ca-bd_CS"/>
</dbReference>
<dbReference type="InterPro" id="IPR050557">
    <property type="entry name" value="RTX_toxin/Mannuronan_C5-epim"/>
</dbReference>
<protein>
    <submittedName>
        <fullName evidence="6">Calcium-binding protein</fullName>
    </submittedName>
</protein>
<dbReference type="Proteomes" id="UP000474758">
    <property type="component" value="Unassembled WGS sequence"/>
</dbReference>
<evidence type="ECO:0000313" key="6">
    <source>
        <dbReference type="EMBL" id="NGQ89925.1"/>
    </source>
</evidence>
<evidence type="ECO:0000313" key="7">
    <source>
        <dbReference type="Proteomes" id="UP000474758"/>
    </source>
</evidence>
<dbReference type="Pfam" id="PF08548">
    <property type="entry name" value="Peptidase_M10_C"/>
    <property type="match status" value="1"/>
</dbReference>
<comment type="caution">
    <text evidence="6">The sequence shown here is derived from an EMBL/GenBank/DDBJ whole genome shotgun (WGS) entry which is preliminary data.</text>
</comment>
<dbReference type="SUPFAM" id="SSF51120">
    <property type="entry name" value="beta-Roll"/>
    <property type="match status" value="3"/>
</dbReference>
<dbReference type="InterPro" id="IPR001343">
    <property type="entry name" value="Hemolysn_Ca-bd"/>
</dbReference>
<feature type="domain" description="Peptidase M10 serralysin C-terminal" evidence="5">
    <location>
        <begin position="411"/>
        <end position="485"/>
    </location>
</feature>
<accession>A0A6M1U1J2</accession>
<dbReference type="RefSeq" id="WP_165047072.1">
    <property type="nucleotide sequence ID" value="NZ_JAALFE010000002.1"/>
</dbReference>
<evidence type="ECO:0000259" key="5">
    <source>
        <dbReference type="Pfam" id="PF08548"/>
    </source>
</evidence>
<dbReference type="InterPro" id="IPR011049">
    <property type="entry name" value="Serralysin-like_metalloprot_C"/>
</dbReference>
<dbReference type="AlphaFoldDB" id="A0A6M1U1J2"/>
<comment type="cofactor">
    <cofactor evidence="1">
        <name>Ca(2+)</name>
        <dbReference type="ChEBI" id="CHEBI:29108"/>
    </cofactor>
</comment>
<comment type="subcellular location">
    <subcellularLocation>
        <location evidence="2">Secreted</location>
    </subcellularLocation>
</comment>
<dbReference type="GO" id="GO:0005509">
    <property type="term" value="F:calcium ion binding"/>
    <property type="evidence" value="ECO:0007669"/>
    <property type="project" value="InterPro"/>
</dbReference>
<keyword evidence="3" id="KW-0964">Secreted</keyword>